<organism evidence="2 3">
    <name type="scientific">Paracoccus onubensis</name>
    <dbReference type="NCBI Taxonomy" id="1675788"/>
    <lineage>
        <taxon>Bacteria</taxon>
        <taxon>Pseudomonadati</taxon>
        <taxon>Pseudomonadota</taxon>
        <taxon>Alphaproteobacteria</taxon>
        <taxon>Rhodobacterales</taxon>
        <taxon>Paracoccaceae</taxon>
        <taxon>Paracoccus</taxon>
    </lineage>
</organism>
<sequence length="92" mass="9962">MRFIILSTLFAASAPSWLSAQELPETCEYAAALIESHKDHVSFVGDILENCKAGIQTGPVCSSAQKISINENQQTLEAMKAWVFLTIDGTAC</sequence>
<keyword evidence="1" id="KW-0732">Signal</keyword>
<dbReference type="EMBL" id="QZCG01000002">
    <property type="protein sequence ID" value="RJE87961.1"/>
    <property type="molecule type" value="Genomic_DNA"/>
</dbReference>
<proteinExistence type="predicted"/>
<gene>
    <name evidence="2" type="ORF">D3P04_03305</name>
</gene>
<accession>A0A418T419</accession>
<evidence type="ECO:0000256" key="1">
    <source>
        <dbReference type="SAM" id="SignalP"/>
    </source>
</evidence>
<feature type="signal peptide" evidence="1">
    <location>
        <begin position="1"/>
        <end position="20"/>
    </location>
</feature>
<evidence type="ECO:0000313" key="2">
    <source>
        <dbReference type="EMBL" id="RJE87961.1"/>
    </source>
</evidence>
<comment type="caution">
    <text evidence="2">The sequence shown here is derived from an EMBL/GenBank/DDBJ whole genome shotgun (WGS) entry which is preliminary data.</text>
</comment>
<name>A0A418T419_9RHOB</name>
<reference evidence="3" key="1">
    <citation type="submission" date="2018-09" db="EMBL/GenBank/DDBJ databases">
        <title>Acidovorax cavernicola nov. sp. isolated from Gruta de las Maravillas (Aracena, Spain).</title>
        <authorList>
            <person name="Jurado V."/>
            <person name="Gutierrez-Patricio S."/>
            <person name="Gonzalez-Pimentel J.L."/>
            <person name="Miller A.Z."/>
            <person name="Laiz L."/>
            <person name="Saiz-Jimenez C."/>
        </authorList>
    </citation>
    <scope>NUCLEOTIDE SEQUENCE [LARGE SCALE GENOMIC DNA]</scope>
    <source>
        <strain evidence="3">1011MAR3C25</strain>
    </source>
</reference>
<evidence type="ECO:0000313" key="3">
    <source>
        <dbReference type="Proteomes" id="UP000284202"/>
    </source>
</evidence>
<feature type="chain" id="PRO_5019125477" evidence="1">
    <location>
        <begin position="21"/>
        <end position="92"/>
    </location>
</feature>
<protein>
    <submittedName>
        <fullName evidence="2">Uncharacterized protein</fullName>
    </submittedName>
</protein>
<dbReference type="Proteomes" id="UP000284202">
    <property type="component" value="Unassembled WGS sequence"/>
</dbReference>
<dbReference type="AlphaFoldDB" id="A0A418T419"/>
<keyword evidence="3" id="KW-1185">Reference proteome</keyword>
<dbReference type="RefSeq" id="WP_119745929.1">
    <property type="nucleotide sequence ID" value="NZ_QZCG01000002.1"/>
</dbReference>